<proteinExistence type="predicted"/>
<dbReference type="Pfam" id="PF19945">
    <property type="entry name" value="DUF6407"/>
    <property type="match status" value="1"/>
</dbReference>
<gene>
    <name evidence="1" type="ORF">ACFYKX_03295</name>
</gene>
<dbReference type="RefSeq" id="WP_389358015.1">
    <property type="nucleotide sequence ID" value="NZ_JBIACK010000001.1"/>
</dbReference>
<evidence type="ECO:0000313" key="2">
    <source>
        <dbReference type="Proteomes" id="UP001601059"/>
    </source>
</evidence>
<comment type="caution">
    <text evidence="1">The sequence shown here is derived from an EMBL/GenBank/DDBJ whole genome shotgun (WGS) entry which is preliminary data.</text>
</comment>
<dbReference type="InterPro" id="IPR045640">
    <property type="entry name" value="DUF6407"/>
</dbReference>
<keyword evidence="2" id="KW-1185">Reference proteome</keyword>
<dbReference type="Proteomes" id="UP001601059">
    <property type="component" value="Unassembled WGS sequence"/>
</dbReference>
<organism evidence="1 2">
    <name type="scientific">Cytobacillus spartinae</name>
    <dbReference type="NCBI Taxonomy" id="3299023"/>
    <lineage>
        <taxon>Bacteria</taxon>
        <taxon>Bacillati</taxon>
        <taxon>Bacillota</taxon>
        <taxon>Bacilli</taxon>
        <taxon>Bacillales</taxon>
        <taxon>Bacillaceae</taxon>
        <taxon>Cytobacillus</taxon>
    </lineage>
</organism>
<accession>A0ABW6K9M5</accession>
<name>A0ABW6K9M5_9BACI</name>
<reference evidence="1 2" key="1">
    <citation type="submission" date="2024-08" db="EMBL/GenBank/DDBJ databases">
        <title>Two novel Cytobacillus novel species.</title>
        <authorList>
            <person name="Liu G."/>
        </authorList>
    </citation>
    <scope>NUCLEOTIDE SEQUENCE [LARGE SCALE GENOMIC DNA]</scope>
    <source>
        <strain evidence="1 2">FJAT-54145</strain>
    </source>
</reference>
<sequence length="90" mass="10358">MKISFSEFVKDFNSRVEINLDHLKKLVRSAIDYYELKSIEKLEETANGKVETLYIASMAEENILSRIVGIATGEDISIEEVYDGYIVRKH</sequence>
<dbReference type="EMBL" id="JBIACK010000001">
    <property type="protein sequence ID" value="MFE8699645.1"/>
    <property type="molecule type" value="Genomic_DNA"/>
</dbReference>
<evidence type="ECO:0000313" key="1">
    <source>
        <dbReference type="EMBL" id="MFE8699645.1"/>
    </source>
</evidence>
<protein>
    <submittedName>
        <fullName evidence="1">DUF6407 family protein</fullName>
    </submittedName>
</protein>